<evidence type="ECO:0000313" key="2">
    <source>
        <dbReference type="EMBL" id="TNN83625.1"/>
    </source>
</evidence>
<dbReference type="Proteomes" id="UP000314294">
    <property type="component" value="Unassembled WGS sequence"/>
</dbReference>
<name>A0A4Z2IZX1_9TELE</name>
<dbReference type="EMBL" id="SRLO01000032">
    <property type="protein sequence ID" value="TNN83625.1"/>
    <property type="molecule type" value="Genomic_DNA"/>
</dbReference>
<sequence>MHQVAGGQVSPPSGPKTPQEDSAGEGARMEKDQELHEVPAGRSLEPDHKKGEEPARLQPHSPNKAFGTEAQPSQEKQTGSPIDFSVT</sequence>
<accession>A0A4Z2IZX1</accession>
<protein>
    <submittedName>
        <fullName evidence="2">Uncharacterized protein</fullName>
    </submittedName>
</protein>
<proteinExistence type="predicted"/>
<comment type="caution">
    <text evidence="2">The sequence shown here is derived from an EMBL/GenBank/DDBJ whole genome shotgun (WGS) entry which is preliminary data.</text>
</comment>
<keyword evidence="3" id="KW-1185">Reference proteome</keyword>
<feature type="compositionally biased region" description="Basic and acidic residues" evidence="1">
    <location>
        <begin position="27"/>
        <end position="55"/>
    </location>
</feature>
<feature type="region of interest" description="Disordered" evidence="1">
    <location>
        <begin position="1"/>
        <end position="87"/>
    </location>
</feature>
<dbReference type="AlphaFoldDB" id="A0A4Z2IZX1"/>
<gene>
    <name evidence="2" type="ORF">EYF80_006143</name>
</gene>
<evidence type="ECO:0000256" key="1">
    <source>
        <dbReference type="SAM" id="MobiDB-lite"/>
    </source>
</evidence>
<organism evidence="2 3">
    <name type="scientific">Liparis tanakae</name>
    <name type="common">Tanaka's snailfish</name>
    <dbReference type="NCBI Taxonomy" id="230148"/>
    <lineage>
        <taxon>Eukaryota</taxon>
        <taxon>Metazoa</taxon>
        <taxon>Chordata</taxon>
        <taxon>Craniata</taxon>
        <taxon>Vertebrata</taxon>
        <taxon>Euteleostomi</taxon>
        <taxon>Actinopterygii</taxon>
        <taxon>Neopterygii</taxon>
        <taxon>Teleostei</taxon>
        <taxon>Neoteleostei</taxon>
        <taxon>Acanthomorphata</taxon>
        <taxon>Eupercaria</taxon>
        <taxon>Perciformes</taxon>
        <taxon>Cottioidei</taxon>
        <taxon>Cottales</taxon>
        <taxon>Liparidae</taxon>
        <taxon>Liparis</taxon>
    </lineage>
</organism>
<evidence type="ECO:0000313" key="3">
    <source>
        <dbReference type="Proteomes" id="UP000314294"/>
    </source>
</evidence>
<feature type="compositionally biased region" description="Polar residues" evidence="1">
    <location>
        <begin position="70"/>
        <end position="87"/>
    </location>
</feature>
<reference evidence="2 3" key="1">
    <citation type="submission" date="2019-03" db="EMBL/GenBank/DDBJ databases">
        <title>First draft genome of Liparis tanakae, snailfish: a comprehensive survey of snailfish specific genes.</title>
        <authorList>
            <person name="Kim W."/>
            <person name="Song I."/>
            <person name="Jeong J.-H."/>
            <person name="Kim D."/>
            <person name="Kim S."/>
            <person name="Ryu S."/>
            <person name="Song J.Y."/>
            <person name="Lee S.K."/>
        </authorList>
    </citation>
    <scope>NUCLEOTIDE SEQUENCE [LARGE SCALE GENOMIC DNA]</scope>
    <source>
        <tissue evidence="2">Muscle</tissue>
    </source>
</reference>